<gene>
    <name evidence="1" type="ordered locus">Cyan7425_0778</name>
</gene>
<dbReference type="OrthoDB" id="427009at2"/>
<dbReference type="AlphaFoldDB" id="B8HVY7"/>
<name>B8HVY7_CYAP4</name>
<accession>B8HVY7</accession>
<dbReference type="KEGG" id="cyn:Cyan7425_0778"/>
<evidence type="ECO:0000313" key="1">
    <source>
        <dbReference type="EMBL" id="ACL43165.1"/>
    </source>
</evidence>
<dbReference type="EMBL" id="CP001344">
    <property type="protein sequence ID" value="ACL43165.1"/>
    <property type="molecule type" value="Genomic_DNA"/>
</dbReference>
<dbReference type="HOGENOM" id="CLU_199887_0_0_3"/>
<proteinExistence type="predicted"/>
<sequence length="67" mass="7529">MDINCAEACVNGCVLGDQCPHLPYREAASRFIQDTPIDKILEIAKDSEQERFAKFLERSSSLPSQLE</sequence>
<reference evidence="1" key="1">
    <citation type="submission" date="2009-01" db="EMBL/GenBank/DDBJ databases">
        <title>Complete sequence of chromosome Cyanothece sp. PCC 7425.</title>
        <authorList>
            <consortium name="US DOE Joint Genome Institute"/>
            <person name="Lucas S."/>
            <person name="Copeland A."/>
            <person name="Lapidus A."/>
            <person name="Glavina del Rio T."/>
            <person name="Dalin E."/>
            <person name="Tice H."/>
            <person name="Bruce D."/>
            <person name="Goodwin L."/>
            <person name="Pitluck S."/>
            <person name="Sims D."/>
            <person name="Meineke L."/>
            <person name="Brettin T."/>
            <person name="Detter J.C."/>
            <person name="Han C."/>
            <person name="Larimer F."/>
            <person name="Land M."/>
            <person name="Hauser L."/>
            <person name="Kyrpides N."/>
            <person name="Ovchinnikova G."/>
            <person name="Liberton M."/>
            <person name="Stoeckel J."/>
            <person name="Banerjee A."/>
            <person name="Singh A."/>
            <person name="Page L."/>
            <person name="Sato H."/>
            <person name="Zhao L."/>
            <person name="Sherman L."/>
            <person name="Pakrasi H."/>
            <person name="Richardson P."/>
        </authorList>
    </citation>
    <scope>NUCLEOTIDE SEQUENCE</scope>
    <source>
        <strain evidence="1">PCC 7425</strain>
    </source>
</reference>
<dbReference type="eggNOG" id="ENOG5032ZZA">
    <property type="taxonomic scope" value="Bacteria"/>
</dbReference>
<protein>
    <submittedName>
        <fullName evidence="1">Uncharacterized protein</fullName>
    </submittedName>
</protein>
<organism evidence="1">
    <name type="scientific">Cyanothece sp. (strain PCC 7425 / ATCC 29141)</name>
    <dbReference type="NCBI Taxonomy" id="395961"/>
    <lineage>
        <taxon>Bacteria</taxon>
        <taxon>Bacillati</taxon>
        <taxon>Cyanobacteriota</taxon>
        <taxon>Cyanophyceae</taxon>
        <taxon>Gomontiellales</taxon>
        <taxon>Cyanothecaceae</taxon>
        <taxon>Cyanothece</taxon>
    </lineage>
</organism>
<dbReference type="STRING" id="395961.Cyan7425_0778"/>